<evidence type="ECO:0000313" key="2">
    <source>
        <dbReference type="Proteomes" id="UP000327493"/>
    </source>
</evidence>
<dbReference type="Proteomes" id="UP000327493">
    <property type="component" value="Chromosome 20"/>
</dbReference>
<name>A0A5J5CN17_9PERO</name>
<organism evidence="1 2">
    <name type="scientific">Etheostoma spectabile</name>
    <name type="common">orangethroat darter</name>
    <dbReference type="NCBI Taxonomy" id="54343"/>
    <lineage>
        <taxon>Eukaryota</taxon>
        <taxon>Metazoa</taxon>
        <taxon>Chordata</taxon>
        <taxon>Craniata</taxon>
        <taxon>Vertebrata</taxon>
        <taxon>Euteleostomi</taxon>
        <taxon>Actinopterygii</taxon>
        <taxon>Neopterygii</taxon>
        <taxon>Teleostei</taxon>
        <taxon>Neoteleostei</taxon>
        <taxon>Acanthomorphata</taxon>
        <taxon>Eupercaria</taxon>
        <taxon>Perciformes</taxon>
        <taxon>Percoidei</taxon>
        <taxon>Percidae</taxon>
        <taxon>Etheostomatinae</taxon>
        <taxon>Etheostoma</taxon>
    </lineage>
</organism>
<protein>
    <submittedName>
        <fullName evidence="1">Uncharacterized protein</fullName>
    </submittedName>
</protein>
<gene>
    <name evidence="1" type="ORF">FQN60_008883</name>
</gene>
<proteinExistence type="predicted"/>
<comment type="caution">
    <text evidence="1">The sequence shown here is derived from an EMBL/GenBank/DDBJ whole genome shotgun (WGS) entry which is preliminary data.</text>
</comment>
<keyword evidence="2" id="KW-1185">Reference proteome</keyword>
<sequence length="165" mass="18324">MLMRWVRKGGRSQAIDLRRLLAVIKTEYHSAASSRVHHLLMLWKNPKSQSQEEHGIPFWSGQSIYHPLGDGGDGGGCEPRALLCSRTLVPLGWKNASRLGIKPWPSARQQASTTPSLHQQIWATSMYTITSAYMYSASVCMLTGTAATLKEQEEMAIPSCQPDLQ</sequence>
<dbReference type="AlphaFoldDB" id="A0A5J5CN17"/>
<reference evidence="1 2" key="1">
    <citation type="submission" date="2019-08" db="EMBL/GenBank/DDBJ databases">
        <title>A chromosome-level genome assembly, high-density linkage maps, and genome scans reveal the genomic architecture of hybrid incompatibilities underlying speciation via character displacement in darters (Percidae: Etheostominae).</title>
        <authorList>
            <person name="Moran R.L."/>
            <person name="Catchen J.M."/>
            <person name="Fuller R.C."/>
        </authorList>
    </citation>
    <scope>NUCLEOTIDE SEQUENCE [LARGE SCALE GENOMIC DNA]</scope>
    <source>
        <strain evidence="1">EspeVRDwgs_2016</strain>
        <tissue evidence="1">Muscle</tissue>
    </source>
</reference>
<dbReference type="EMBL" id="VOFY01000020">
    <property type="protein sequence ID" value="KAA8582143.1"/>
    <property type="molecule type" value="Genomic_DNA"/>
</dbReference>
<feature type="non-terminal residue" evidence="1">
    <location>
        <position position="165"/>
    </location>
</feature>
<evidence type="ECO:0000313" key="1">
    <source>
        <dbReference type="EMBL" id="KAA8582143.1"/>
    </source>
</evidence>
<accession>A0A5J5CN17</accession>